<reference evidence="1 2" key="1">
    <citation type="journal article" date="2018" name="Arch. Virol.">
        <title>Genomic characterization and phylogenetic analysis of the novel Pseudomonas phage PPSC2.</title>
        <authorList>
            <person name="Wu X."/>
            <person name="Wu Y."/>
            <person name="Tang Y."/>
            <person name="Gan B."/>
        </authorList>
    </citation>
    <scope>NUCLEOTIDE SEQUENCE [LARGE SCALE GENOMIC DNA]</scope>
</reference>
<proteinExistence type="predicted"/>
<evidence type="ECO:0000313" key="2">
    <source>
        <dbReference type="Proteomes" id="UP000244827"/>
    </source>
</evidence>
<sequence length="104" mass="11250">MSQRVIIYTIAWVGVLDNAGAGPILSQEWIDVTTTGSAGVAAWKATIQSPHKGVLSQYHVYFQDGGHARYKTDREFIIQEKLSGPAIPTADPSLLVPTPEFVPA</sequence>
<evidence type="ECO:0000313" key="1">
    <source>
        <dbReference type="EMBL" id="ATN92899.1"/>
    </source>
</evidence>
<dbReference type="Proteomes" id="UP000244827">
    <property type="component" value="Segment"/>
</dbReference>
<accession>A0A2R2YB79</accession>
<organism evidence="1 2">
    <name type="scientific">Pseudomonas phage PPSC2</name>
    <dbReference type="NCBI Taxonomy" id="2041350"/>
    <lineage>
        <taxon>Viruses</taxon>
        <taxon>Duplodnaviria</taxon>
        <taxon>Heunggongvirae</taxon>
        <taxon>Uroviricota</taxon>
        <taxon>Caudoviricetes</taxon>
        <taxon>Vandenendeviridae</taxon>
        <taxon>Gorskivirinae</taxon>
        <taxon>Shenlongvirus</taxon>
        <taxon>Shenlongvirus PPSC2</taxon>
    </lineage>
</organism>
<dbReference type="EMBL" id="MF893340">
    <property type="protein sequence ID" value="ATN92899.1"/>
    <property type="molecule type" value="Genomic_DNA"/>
</dbReference>
<protein>
    <submittedName>
        <fullName evidence="1">Uncharacterized protein</fullName>
    </submittedName>
</protein>
<keyword evidence="2" id="KW-1185">Reference proteome</keyword>
<name>A0A2R2YB79_9CAUD</name>
<gene>
    <name evidence="1" type="ORF">PPSC2_136</name>
</gene>